<accession>A0ABX6N3M0</accession>
<dbReference type="PRINTS" id="PR01338">
    <property type="entry name" value="TYPE3OMKPROT"/>
</dbReference>
<evidence type="ECO:0000256" key="4">
    <source>
        <dbReference type="ARBA" id="ARBA00023136"/>
    </source>
</evidence>
<dbReference type="Pfam" id="PF01514">
    <property type="entry name" value="YscJ_FliF"/>
    <property type="match status" value="1"/>
</dbReference>
<evidence type="ECO:0000256" key="5">
    <source>
        <dbReference type="ARBA" id="ARBA00023139"/>
    </source>
</evidence>
<dbReference type="InterPro" id="IPR045851">
    <property type="entry name" value="AMP-bd_C_sf"/>
</dbReference>
<evidence type="ECO:0000256" key="7">
    <source>
        <dbReference type="ARBA" id="ARBA00023288"/>
    </source>
</evidence>
<keyword evidence="8" id="KW-0812">Transmembrane</keyword>
<dbReference type="NCBIfam" id="TIGR02544">
    <property type="entry name" value="III_secr_YscJ"/>
    <property type="match status" value="1"/>
</dbReference>
<gene>
    <name evidence="10" type="primary">sctJ</name>
    <name evidence="10" type="ORF">HKT17_00880</name>
</gene>
<protein>
    <recommendedName>
        <fullName evidence="8">Lipoprotein</fullName>
    </recommendedName>
</protein>
<keyword evidence="8" id="KW-1133">Transmembrane helix</keyword>
<evidence type="ECO:0000256" key="2">
    <source>
        <dbReference type="ARBA" id="ARBA00009509"/>
    </source>
</evidence>
<keyword evidence="6 8" id="KW-0998">Cell outer membrane</keyword>
<keyword evidence="3 8" id="KW-0732">Signal</keyword>
<proteinExistence type="inferred from homology"/>
<dbReference type="InterPro" id="IPR003282">
    <property type="entry name" value="T3SS_SctJ"/>
</dbReference>
<feature type="transmembrane region" description="Helical" evidence="8">
    <location>
        <begin position="223"/>
        <end position="244"/>
    </location>
</feature>
<dbReference type="PANTHER" id="PTHR30046">
    <property type="entry name" value="FLAGELLAR M-RING PROTEIN"/>
    <property type="match status" value="1"/>
</dbReference>
<reference evidence="10 11" key="1">
    <citation type="submission" date="2020-05" db="EMBL/GenBank/DDBJ databases">
        <title>Compete genome of Limnobacter sp. SAORIC-580.</title>
        <authorList>
            <person name="Song J."/>
            <person name="Cho J.-C."/>
        </authorList>
    </citation>
    <scope>NUCLEOTIDE SEQUENCE [LARGE SCALE GENOMIC DNA]</scope>
    <source>
        <strain evidence="10 11">SAORIC-580</strain>
    </source>
</reference>
<evidence type="ECO:0000313" key="11">
    <source>
        <dbReference type="Proteomes" id="UP000501130"/>
    </source>
</evidence>
<keyword evidence="4 8" id="KW-0472">Membrane</keyword>
<evidence type="ECO:0000313" key="10">
    <source>
        <dbReference type="EMBL" id="QJR28359.1"/>
    </source>
</evidence>
<dbReference type="Proteomes" id="UP000501130">
    <property type="component" value="Chromosome"/>
</dbReference>
<evidence type="ECO:0000259" key="9">
    <source>
        <dbReference type="Pfam" id="PF01514"/>
    </source>
</evidence>
<name>A0ABX6N3M0_9BURK</name>
<dbReference type="EMBL" id="CP053084">
    <property type="protein sequence ID" value="QJR28359.1"/>
    <property type="molecule type" value="Genomic_DNA"/>
</dbReference>
<evidence type="ECO:0000256" key="6">
    <source>
        <dbReference type="ARBA" id="ARBA00023237"/>
    </source>
</evidence>
<evidence type="ECO:0000256" key="1">
    <source>
        <dbReference type="ARBA" id="ARBA00004459"/>
    </source>
</evidence>
<dbReference type="InterPro" id="IPR043427">
    <property type="entry name" value="YscJ/FliF"/>
</dbReference>
<keyword evidence="7 8" id="KW-0449">Lipoprotein</keyword>
<sequence>MSKPLRFIQRYLGAFTLVLILTGCSDRAMLFNGLSEPEANEIYSHLLAAGIPAEKTRTKEGSAISVPENLSANALSITQANGLPRDKKSSIGQVFKKENMISSPLEERARYLYALSQELEDTLMRIDGVLSAKVHIVLPERANPGEPLSPSSAAVFVKYSEQAQFPAYIPKVREMVFKSIPGIAGDAQSNVTVTAIPSELKIDECVPLVWYGPIALSAADKGYFLAIVYIILFMWMLSIGLTWLQAKGIDQWPSVLQSIRSRFLK</sequence>
<evidence type="ECO:0000256" key="3">
    <source>
        <dbReference type="ARBA" id="ARBA00022729"/>
    </source>
</evidence>
<dbReference type="PANTHER" id="PTHR30046:SF2">
    <property type="entry name" value="YOP PROTEINS TRANSLOCATION LIPOPROTEIN J"/>
    <property type="match status" value="1"/>
</dbReference>
<comment type="similarity">
    <text evidence="2 8">Belongs to the YscJ lipoprotein family.</text>
</comment>
<keyword evidence="11" id="KW-1185">Reference proteome</keyword>
<evidence type="ECO:0000256" key="8">
    <source>
        <dbReference type="RuleBase" id="RU364102"/>
    </source>
</evidence>
<dbReference type="RefSeq" id="WP_171097137.1">
    <property type="nucleotide sequence ID" value="NZ_CP053084.1"/>
</dbReference>
<dbReference type="PROSITE" id="PS51257">
    <property type="entry name" value="PROKAR_LIPOPROTEIN"/>
    <property type="match status" value="1"/>
</dbReference>
<feature type="domain" description="Flagellar M-ring N-terminal" evidence="9">
    <location>
        <begin position="26"/>
        <end position="193"/>
    </location>
</feature>
<dbReference type="InterPro" id="IPR006182">
    <property type="entry name" value="FliF_N_dom"/>
</dbReference>
<dbReference type="Gene3D" id="3.30.300.30">
    <property type="match status" value="1"/>
</dbReference>
<dbReference type="Gene3D" id="3.30.70.1530">
    <property type="entry name" value="Hypothetical protein rpa1041"/>
    <property type="match status" value="1"/>
</dbReference>
<organism evidence="10 11">
    <name type="scientific">Limnobacter profundi</name>
    <dbReference type="NCBI Taxonomy" id="2732163"/>
    <lineage>
        <taxon>Bacteria</taxon>
        <taxon>Pseudomonadati</taxon>
        <taxon>Pseudomonadota</taxon>
        <taxon>Betaproteobacteria</taxon>
        <taxon>Burkholderiales</taxon>
        <taxon>Burkholderiaceae</taxon>
        <taxon>Limnobacter</taxon>
    </lineage>
</organism>
<keyword evidence="5 8" id="KW-0564">Palmitate</keyword>
<comment type="subcellular location">
    <subcellularLocation>
        <location evidence="1">Cell outer membrane</location>
        <topology evidence="1">Lipid-anchor</topology>
    </subcellularLocation>
</comment>